<dbReference type="PANTHER" id="PTHR43570:SF17">
    <property type="entry name" value="ALDEHYDE DEHYDROGENASE FAMILY 3 MEMBER F1"/>
    <property type="match status" value="1"/>
</dbReference>
<dbReference type="GO" id="GO:0004029">
    <property type="term" value="F:aldehyde dehydrogenase (NAD+) activity"/>
    <property type="evidence" value="ECO:0007669"/>
    <property type="project" value="TreeGrafter"/>
</dbReference>
<comment type="similarity">
    <text evidence="1">Belongs to the aldehyde dehydrogenase family.</text>
</comment>
<keyword evidence="6" id="KW-1185">Reference proteome</keyword>
<dbReference type="PANTHER" id="PTHR43570">
    <property type="entry name" value="ALDEHYDE DEHYDROGENASE"/>
    <property type="match status" value="1"/>
</dbReference>
<gene>
    <name evidence="5" type="ORF">GIB67_034034</name>
</gene>
<evidence type="ECO:0000256" key="2">
    <source>
        <dbReference type="ARBA" id="ARBA00023002"/>
    </source>
</evidence>
<accession>A0A7J7M635</accession>
<keyword evidence="2" id="KW-0560">Oxidoreductase</keyword>
<feature type="transmembrane region" description="Helical" evidence="3">
    <location>
        <begin position="136"/>
        <end position="153"/>
    </location>
</feature>
<keyword evidence="3" id="KW-1133">Transmembrane helix</keyword>
<evidence type="ECO:0000313" key="5">
    <source>
        <dbReference type="EMBL" id="KAF6150335.1"/>
    </source>
</evidence>
<evidence type="ECO:0000256" key="1">
    <source>
        <dbReference type="ARBA" id="ARBA00009986"/>
    </source>
</evidence>
<feature type="domain" description="Aldehyde dehydrogenase" evidence="4">
    <location>
        <begin position="57"/>
        <end position="95"/>
    </location>
</feature>
<sequence>MIDYAAEVANRIREFKRATIKYLPRGENRSFSYNLAGWDFSKIIELNFEQFGSMDGNNKATGEVLPEPFGVVLILSPWNYPILLALDPLIGAIATVIILAPLANTIPSYIDDKAVMVAEGGASIGKQLFDQKWDKILNTLINWHIFILLYFLFDY</sequence>
<dbReference type="Pfam" id="PF00171">
    <property type="entry name" value="Aldedh"/>
    <property type="match status" value="1"/>
</dbReference>
<organism evidence="5 6">
    <name type="scientific">Kingdonia uniflora</name>
    <dbReference type="NCBI Taxonomy" id="39325"/>
    <lineage>
        <taxon>Eukaryota</taxon>
        <taxon>Viridiplantae</taxon>
        <taxon>Streptophyta</taxon>
        <taxon>Embryophyta</taxon>
        <taxon>Tracheophyta</taxon>
        <taxon>Spermatophyta</taxon>
        <taxon>Magnoliopsida</taxon>
        <taxon>Ranunculales</taxon>
        <taxon>Circaeasteraceae</taxon>
        <taxon>Kingdonia</taxon>
    </lineage>
</organism>
<evidence type="ECO:0000256" key="3">
    <source>
        <dbReference type="SAM" id="Phobius"/>
    </source>
</evidence>
<keyword evidence="3" id="KW-0472">Membrane</keyword>
<dbReference type="InterPro" id="IPR012394">
    <property type="entry name" value="Aldehyde_DH_NAD(P)"/>
</dbReference>
<dbReference type="Proteomes" id="UP000541444">
    <property type="component" value="Unassembled WGS sequence"/>
</dbReference>
<protein>
    <recommendedName>
        <fullName evidence="4">Aldehyde dehydrogenase domain-containing protein</fullName>
    </recommendedName>
</protein>
<dbReference type="InterPro" id="IPR016162">
    <property type="entry name" value="Ald_DH_N"/>
</dbReference>
<keyword evidence="3" id="KW-0812">Transmembrane</keyword>
<reference evidence="5 6" key="1">
    <citation type="journal article" date="2020" name="IScience">
        <title>Genome Sequencing of the Endangered Kingdonia uniflora (Circaeasteraceae, Ranunculales) Reveals Potential Mechanisms of Evolutionary Specialization.</title>
        <authorList>
            <person name="Sun Y."/>
            <person name="Deng T."/>
            <person name="Zhang A."/>
            <person name="Moore M.J."/>
            <person name="Landis J.B."/>
            <person name="Lin N."/>
            <person name="Zhang H."/>
            <person name="Zhang X."/>
            <person name="Huang J."/>
            <person name="Zhang X."/>
            <person name="Sun H."/>
            <person name="Wang H."/>
        </authorList>
    </citation>
    <scope>NUCLEOTIDE SEQUENCE [LARGE SCALE GENOMIC DNA]</scope>
    <source>
        <strain evidence="5">TB1705</strain>
        <tissue evidence="5">Leaf</tissue>
    </source>
</reference>
<comment type="caution">
    <text evidence="5">The sequence shown here is derived from an EMBL/GenBank/DDBJ whole genome shotgun (WGS) entry which is preliminary data.</text>
</comment>
<dbReference type="OrthoDB" id="440325at2759"/>
<evidence type="ECO:0000259" key="4">
    <source>
        <dbReference type="Pfam" id="PF00171"/>
    </source>
</evidence>
<dbReference type="GO" id="GO:0005737">
    <property type="term" value="C:cytoplasm"/>
    <property type="evidence" value="ECO:0007669"/>
    <property type="project" value="TreeGrafter"/>
</dbReference>
<dbReference type="AlphaFoldDB" id="A0A7J7M635"/>
<evidence type="ECO:0000313" key="6">
    <source>
        <dbReference type="Proteomes" id="UP000541444"/>
    </source>
</evidence>
<dbReference type="GO" id="GO:0006081">
    <property type="term" value="P:aldehyde metabolic process"/>
    <property type="evidence" value="ECO:0007669"/>
    <property type="project" value="InterPro"/>
</dbReference>
<name>A0A7J7M635_9MAGN</name>
<dbReference type="InterPro" id="IPR015590">
    <property type="entry name" value="Aldehyde_DH_dom"/>
</dbReference>
<proteinExistence type="inferred from homology"/>
<dbReference type="Gene3D" id="3.40.605.10">
    <property type="entry name" value="Aldehyde Dehydrogenase, Chain A, domain 1"/>
    <property type="match status" value="1"/>
</dbReference>
<dbReference type="EMBL" id="JACGCM010001747">
    <property type="protein sequence ID" value="KAF6150335.1"/>
    <property type="molecule type" value="Genomic_DNA"/>
</dbReference>
<dbReference type="SUPFAM" id="SSF53720">
    <property type="entry name" value="ALDH-like"/>
    <property type="match status" value="1"/>
</dbReference>
<feature type="transmembrane region" description="Helical" evidence="3">
    <location>
        <begin position="82"/>
        <end position="103"/>
    </location>
</feature>
<dbReference type="InterPro" id="IPR016161">
    <property type="entry name" value="Ald_DH/histidinol_DH"/>
</dbReference>